<keyword evidence="1" id="KW-0472">Membrane</keyword>
<evidence type="ECO:0000313" key="3">
    <source>
        <dbReference type="EMBL" id="ETK02530.1"/>
    </source>
</evidence>
<keyword evidence="1" id="KW-0812">Transmembrane</keyword>
<dbReference type="Pfam" id="PF13472">
    <property type="entry name" value="Lipase_GDSL_2"/>
    <property type="match status" value="1"/>
</dbReference>
<organism evidence="3 4">
    <name type="scientific">Tannerella sp. oral taxon BU063 isolate Cell 2</name>
    <dbReference type="NCBI Taxonomy" id="1411148"/>
    <lineage>
        <taxon>Bacteria</taxon>
        <taxon>Pseudomonadati</taxon>
        <taxon>Bacteroidota</taxon>
        <taxon>Bacteroidia</taxon>
        <taxon>Bacteroidales</taxon>
        <taxon>Tannerellaceae</taxon>
        <taxon>Tannerella</taxon>
    </lineage>
</organism>
<dbReference type="InterPro" id="IPR013830">
    <property type="entry name" value="SGNH_hydro"/>
</dbReference>
<dbReference type="PATRIC" id="fig|1411148.3.peg.515"/>
<evidence type="ECO:0000259" key="2">
    <source>
        <dbReference type="Pfam" id="PF13472"/>
    </source>
</evidence>
<feature type="transmembrane region" description="Helical" evidence="1">
    <location>
        <begin position="12"/>
        <end position="29"/>
    </location>
</feature>
<dbReference type="AlphaFoldDB" id="W2C5W4"/>
<dbReference type="Gene3D" id="2.60.120.1360">
    <property type="match status" value="1"/>
</dbReference>
<feature type="domain" description="SGNH hydrolase-type esterase" evidence="2">
    <location>
        <begin position="275"/>
        <end position="430"/>
    </location>
</feature>
<dbReference type="InterPro" id="IPR036514">
    <property type="entry name" value="SGNH_hydro_sf"/>
</dbReference>
<dbReference type="SUPFAM" id="SSF52266">
    <property type="entry name" value="SGNH hydrolase"/>
    <property type="match status" value="1"/>
</dbReference>
<evidence type="ECO:0000256" key="1">
    <source>
        <dbReference type="SAM" id="Phobius"/>
    </source>
</evidence>
<dbReference type="Gene3D" id="3.40.50.1110">
    <property type="entry name" value="SGNH hydrolase"/>
    <property type="match status" value="1"/>
</dbReference>
<protein>
    <recommendedName>
        <fullName evidence="2">SGNH hydrolase-type esterase domain-containing protein</fullName>
    </recommendedName>
</protein>
<reference evidence="3 4" key="1">
    <citation type="submission" date="2013-11" db="EMBL/GenBank/DDBJ databases">
        <title>Single cell genomics of uncultured Tannerella BU063 (oral taxon 286).</title>
        <authorList>
            <person name="Beall C.J."/>
            <person name="Campbell A.G."/>
            <person name="Griffen A.L."/>
            <person name="Podar M."/>
            <person name="Leys E.J."/>
        </authorList>
    </citation>
    <scope>NUCLEOTIDE SEQUENCE [LARGE SCALE GENOMIC DNA]</scope>
    <source>
        <strain evidence="3">Cell 2</strain>
    </source>
</reference>
<name>W2C5W4_9BACT</name>
<accession>W2C5W4</accession>
<proteinExistence type="predicted"/>
<dbReference type="GO" id="GO:0016788">
    <property type="term" value="F:hydrolase activity, acting on ester bonds"/>
    <property type="evidence" value="ECO:0007669"/>
    <property type="project" value="UniProtKB-ARBA"/>
</dbReference>
<sequence length="476" mass="52867">MGQENNDRSGQLVLILLVTAAACLALYMLPDELFGLSIKKMDMLSDLRVGSEDEDEDSNLSRADSVLLRGDSTGLSAADRERLAYRDSMYRAIMAQLRGDTLKAVVEDFSVGHIGLRRFFAALNGISTLGRPVRVAFLGDSFIEGDILTADFRERMQARFGGRGVGFVPVSSQVAQFRPTVRLRSKGWTTRSILSDRKPKYLLSCLLFDAANDAPTIAFETTDYMPHLKSVGTLKFLYTSNRATDLRWICNEGRDTFTARLTETDGVGQYVAKGSFTEGKLAFTHAQGLQALGIALEDDRGVVVDNFALRGNSGLPLENLDIARCQALQSIRPYDLIVIQYGLNVAVERTKDYGFYRDRMVAIIKHIRTCFPGADVLLLGVSDRSKVVGGERHTMSAVKNLRRAQREAALEAGVAFWDVYEAMGGEDGMVNYVKRNWAAKDYTHLSFQGGRELANALYDAIILEKTLYDNLEKTQR</sequence>
<evidence type="ECO:0000313" key="4">
    <source>
        <dbReference type="Proteomes" id="UP000018837"/>
    </source>
</evidence>
<keyword evidence="1" id="KW-1133">Transmembrane helix</keyword>
<dbReference type="Proteomes" id="UP000018837">
    <property type="component" value="Unassembled WGS sequence"/>
</dbReference>
<dbReference type="EMBL" id="AYUF01000341">
    <property type="protein sequence ID" value="ETK02530.1"/>
    <property type="molecule type" value="Genomic_DNA"/>
</dbReference>
<gene>
    <name evidence="3" type="ORF">N425_03855</name>
</gene>
<comment type="caution">
    <text evidence="3">The sequence shown here is derived from an EMBL/GenBank/DDBJ whole genome shotgun (WGS) entry which is preliminary data.</text>
</comment>